<evidence type="ECO:0000256" key="2">
    <source>
        <dbReference type="ARBA" id="ARBA00022692"/>
    </source>
</evidence>
<proteinExistence type="predicted"/>
<dbReference type="Proteomes" id="UP000177390">
    <property type="component" value="Unassembled WGS sequence"/>
</dbReference>
<name>A0A1F5EQW3_9BACT</name>
<sequence length="387" mass="42180">MAIITFFANLYFYNHVGTLYLQTRGLSLLQVSSIWSIIMAASLLSEVPTGIIADKIGRKWSVVIALAIQALGEFLYLFSSNYQAFVLIAILAGVGYAFSSGASEALVYDSLPEENRESLMKKASGHIGGLYQMAFFVAPILGGLIVSQLILSKFMLAIFLTGISVTVAFLISLTLAEPHKNYHHPEQSPLQIFKGGLKLLLTHKRLQWIVAISVLTASFSGSLLSLYQPYFVQQGIKSSFWIGASLSGASLIAFMLLRYAHKIEEIIGGGWALLLVSLLPGIGYVLLSVTKAPLIIPLFIMTFALTDIKNPLISSYQNANIESHNRATVLSLISMVSKFYVAIMGLVFGRIADYSISLALLSIGVMIVAFSLILKTHKYAYSGIKTS</sequence>
<evidence type="ECO:0000259" key="6">
    <source>
        <dbReference type="PROSITE" id="PS50850"/>
    </source>
</evidence>
<dbReference type="EMBL" id="MFAH01000074">
    <property type="protein sequence ID" value="OGD69779.1"/>
    <property type="molecule type" value="Genomic_DNA"/>
</dbReference>
<protein>
    <recommendedName>
        <fullName evidence="6">Major facilitator superfamily (MFS) profile domain-containing protein</fullName>
    </recommendedName>
</protein>
<dbReference type="GO" id="GO:0022857">
    <property type="term" value="F:transmembrane transporter activity"/>
    <property type="evidence" value="ECO:0007669"/>
    <property type="project" value="InterPro"/>
</dbReference>
<dbReference type="InterPro" id="IPR036259">
    <property type="entry name" value="MFS_trans_sf"/>
</dbReference>
<dbReference type="SUPFAM" id="SSF103473">
    <property type="entry name" value="MFS general substrate transporter"/>
    <property type="match status" value="1"/>
</dbReference>
<dbReference type="PANTHER" id="PTHR23530:SF1">
    <property type="entry name" value="PERMEASE, MAJOR FACILITATOR SUPERFAMILY-RELATED"/>
    <property type="match status" value="1"/>
</dbReference>
<dbReference type="InterPro" id="IPR011701">
    <property type="entry name" value="MFS"/>
</dbReference>
<accession>A0A1F5EQW3</accession>
<evidence type="ECO:0000256" key="3">
    <source>
        <dbReference type="ARBA" id="ARBA00022989"/>
    </source>
</evidence>
<feature type="domain" description="Major facilitator superfamily (MFS) profile" evidence="6">
    <location>
        <begin position="1"/>
        <end position="379"/>
    </location>
</feature>
<feature type="transmembrane region" description="Helical" evidence="5">
    <location>
        <begin position="266"/>
        <end position="286"/>
    </location>
</feature>
<dbReference type="GO" id="GO:0016020">
    <property type="term" value="C:membrane"/>
    <property type="evidence" value="ECO:0007669"/>
    <property type="project" value="UniProtKB-SubCell"/>
</dbReference>
<feature type="transmembrane region" description="Helical" evidence="5">
    <location>
        <begin position="354"/>
        <end position="374"/>
    </location>
</feature>
<dbReference type="InterPro" id="IPR020846">
    <property type="entry name" value="MFS_dom"/>
</dbReference>
<feature type="transmembrane region" description="Helical" evidence="5">
    <location>
        <begin position="129"/>
        <end position="150"/>
    </location>
</feature>
<keyword evidence="4 5" id="KW-0472">Membrane</keyword>
<evidence type="ECO:0000256" key="4">
    <source>
        <dbReference type="ARBA" id="ARBA00023136"/>
    </source>
</evidence>
<feature type="transmembrane region" description="Helical" evidence="5">
    <location>
        <begin position="156"/>
        <end position="176"/>
    </location>
</feature>
<feature type="transmembrane region" description="Helical" evidence="5">
    <location>
        <begin position="329"/>
        <end position="348"/>
    </location>
</feature>
<dbReference type="PROSITE" id="PS50850">
    <property type="entry name" value="MFS"/>
    <property type="match status" value="1"/>
</dbReference>
<feature type="transmembrane region" description="Helical" evidence="5">
    <location>
        <begin position="60"/>
        <end position="78"/>
    </location>
</feature>
<organism evidence="7 8">
    <name type="scientific">Candidatus Collierbacteria bacterium RIFCSPHIGHO2_02_FULL_49_10</name>
    <dbReference type="NCBI Taxonomy" id="1817723"/>
    <lineage>
        <taxon>Bacteria</taxon>
        <taxon>Candidatus Collieribacteriota</taxon>
    </lineage>
</organism>
<dbReference type="Pfam" id="PF07690">
    <property type="entry name" value="MFS_1"/>
    <property type="match status" value="1"/>
</dbReference>
<dbReference type="AlphaFoldDB" id="A0A1F5EQW3"/>
<reference evidence="7 8" key="1">
    <citation type="journal article" date="2016" name="Nat. Commun.">
        <title>Thousands of microbial genomes shed light on interconnected biogeochemical processes in an aquifer system.</title>
        <authorList>
            <person name="Anantharaman K."/>
            <person name="Brown C.T."/>
            <person name="Hug L.A."/>
            <person name="Sharon I."/>
            <person name="Castelle C.J."/>
            <person name="Probst A.J."/>
            <person name="Thomas B.C."/>
            <person name="Singh A."/>
            <person name="Wilkins M.J."/>
            <person name="Karaoz U."/>
            <person name="Brodie E.L."/>
            <person name="Williams K.H."/>
            <person name="Hubbard S.S."/>
            <person name="Banfield J.F."/>
        </authorList>
    </citation>
    <scope>NUCLEOTIDE SEQUENCE [LARGE SCALE GENOMIC DNA]</scope>
</reference>
<feature type="transmembrane region" description="Helical" evidence="5">
    <location>
        <begin position="292"/>
        <end position="308"/>
    </location>
</feature>
<evidence type="ECO:0000256" key="5">
    <source>
        <dbReference type="SAM" id="Phobius"/>
    </source>
</evidence>
<dbReference type="Gene3D" id="1.20.1250.20">
    <property type="entry name" value="MFS general substrate transporter like domains"/>
    <property type="match status" value="1"/>
</dbReference>
<evidence type="ECO:0000313" key="7">
    <source>
        <dbReference type="EMBL" id="OGD69779.1"/>
    </source>
</evidence>
<gene>
    <name evidence="7" type="ORF">A3D09_04515</name>
</gene>
<feature type="transmembrane region" description="Helical" evidence="5">
    <location>
        <begin position="239"/>
        <end position="259"/>
    </location>
</feature>
<dbReference type="InterPro" id="IPR053160">
    <property type="entry name" value="MFS_DHA3_Transporter"/>
</dbReference>
<feature type="transmembrane region" description="Helical" evidence="5">
    <location>
        <begin position="208"/>
        <end position="227"/>
    </location>
</feature>
<comment type="subcellular location">
    <subcellularLocation>
        <location evidence="1">Membrane</location>
        <topology evidence="1">Multi-pass membrane protein</topology>
    </subcellularLocation>
</comment>
<feature type="transmembrane region" description="Helical" evidence="5">
    <location>
        <begin position="84"/>
        <end position="108"/>
    </location>
</feature>
<dbReference type="PANTHER" id="PTHR23530">
    <property type="entry name" value="TRANSPORT PROTEIN-RELATED"/>
    <property type="match status" value="1"/>
</dbReference>
<comment type="caution">
    <text evidence="7">The sequence shown here is derived from an EMBL/GenBank/DDBJ whole genome shotgun (WGS) entry which is preliminary data.</text>
</comment>
<keyword evidence="2 5" id="KW-0812">Transmembrane</keyword>
<evidence type="ECO:0000256" key="1">
    <source>
        <dbReference type="ARBA" id="ARBA00004141"/>
    </source>
</evidence>
<feature type="transmembrane region" description="Helical" evidence="5">
    <location>
        <begin position="34"/>
        <end position="53"/>
    </location>
</feature>
<keyword evidence="3 5" id="KW-1133">Transmembrane helix</keyword>
<dbReference type="PROSITE" id="PS00216">
    <property type="entry name" value="SUGAR_TRANSPORT_1"/>
    <property type="match status" value="1"/>
</dbReference>
<evidence type="ECO:0000313" key="8">
    <source>
        <dbReference type="Proteomes" id="UP000177390"/>
    </source>
</evidence>
<dbReference type="InterPro" id="IPR005829">
    <property type="entry name" value="Sugar_transporter_CS"/>
</dbReference>